<protein>
    <submittedName>
        <fullName evidence="3">Uncharacterized protein</fullName>
    </submittedName>
</protein>
<dbReference type="Proteomes" id="UP000076532">
    <property type="component" value="Unassembled WGS sequence"/>
</dbReference>
<keyword evidence="1" id="KW-1133">Transmembrane helix</keyword>
<feature type="transmembrane region" description="Helical" evidence="1">
    <location>
        <begin position="91"/>
        <end position="113"/>
    </location>
</feature>
<keyword evidence="1" id="KW-0812">Transmembrane</keyword>
<keyword evidence="2" id="KW-0732">Signal</keyword>
<sequence length="116" mass="12498">MQLTALSALVLRCGRVGCSTPRGYGRGSRCNSVKEQLSSCSLPHRRHSCCSAVGLCALSPNPFWGVWMRLAGPAGCSGSDRLAHASFVLGYAHNFFLTALLWSCTVAGGWLVYQCW</sequence>
<keyword evidence="4" id="KW-1185">Reference proteome</keyword>
<evidence type="ECO:0000256" key="1">
    <source>
        <dbReference type="SAM" id="Phobius"/>
    </source>
</evidence>
<proteinExistence type="predicted"/>
<feature type="chain" id="PRO_5007873356" evidence="2">
    <location>
        <begin position="19"/>
        <end position="116"/>
    </location>
</feature>
<name>A0A166FHP0_9AGAM</name>
<gene>
    <name evidence="3" type="ORF">FIBSPDRAFT_52128</name>
</gene>
<dbReference type="EMBL" id="KV417589">
    <property type="protein sequence ID" value="KZP16814.1"/>
    <property type="molecule type" value="Genomic_DNA"/>
</dbReference>
<evidence type="ECO:0000313" key="3">
    <source>
        <dbReference type="EMBL" id="KZP16814.1"/>
    </source>
</evidence>
<keyword evidence="1" id="KW-0472">Membrane</keyword>
<feature type="signal peptide" evidence="2">
    <location>
        <begin position="1"/>
        <end position="18"/>
    </location>
</feature>
<evidence type="ECO:0000313" key="4">
    <source>
        <dbReference type="Proteomes" id="UP000076532"/>
    </source>
</evidence>
<dbReference type="AlphaFoldDB" id="A0A166FHP0"/>
<evidence type="ECO:0000256" key="2">
    <source>
        <dbReference type="SAM" id="SignalP"/>
    </source>
</evidence>
<accession>A0A166FHP0</accession>
<reference evidence="3 4" key="1">
    <citation type="journal article" date="2016" name="Mol. Biol. Evol.">
        <title>Comparative Genomics of Early-Diverging Mushroom-Forming Fungi Provides Insights into the Origins of Lignocellulose Decay Capabilities.</title>
        <authorList>
            <person name="Nagy L.G."/>
            <person name="Riley R."/>
            <person name="Tritt A."/>
            <person name="Adam C."/>
            <person name="Daum C."/>
            <person name="Floudas D."/>
            <person name="Sun H."/>
            <person name="Yadav J.S."/>
            <person name="Pangilinan J."/>
            <person name="Larsson K.H."/>
            <person name="Matsuura K."/>
            <person name="Barry K."/>
            <person name="Labutti K."/>
            <person name="Kuo R."/>
            <person name="Ohm R.A."/>
            <person name="Bhattacharya S.S."/>
            <person name="Shirouzu T."/>
            <person name="Yoshinaga Y."/>
            <person name="Martin F.M."/>
            <person name="Grigoriev I.V."/>
            <person name="Hibbett D.S."/>
        </authorList>
    </citation>
    <scope>NUCLEOTIDE SEQUENCE [LARGE SCALE GENOMIC DNA]</scope>
    <source>
        <strain evidence="3 4">CBS 109695</strain>
    </source>
</reference>
<organism evidence="3 4">
    <name type="scientific">Athelia psychrophila</name>
    <dbReference type="NCBI Taxonomy" id="1759441"/>
    <lineage>
        <taxon>Eukaryota</taxon>
        <taxon>Fungi</taxon>
        <taxon>Dikarya</taxon>
        <taxon>Basidiomycota</taxon>
        <taxon>Agaricomycotina</taxon>
        <taxon>Agaricomycetes</taxon>
        <taxon>Agaricomycetidae</taxon>
        <taxon>Atheliales</taxon>
        <taxon>Atheliaceae</taxon>
        <taxon>Athelia</taxon>
    </lineage>
</organism>